<keyword evidence="5 12" id="KW-0732">Signal</keyword>
<keyword evidence="15" id="KW-0675">Receptor</keyword>
<comment type="similarity">
    <text evidence="10 11">Belongs to the TonB-dependent receptor family.</text>
</comment>
<gene>
    <name evidence="15" type="ORF">ACFPOC_09380</name>
</gene>
<dbReference type="PANTHER" id="PTHR30069">
    <property type="entry name" value="TONB-DEPENDENT OUTER MEMBRANE RECEPTOR"/>
    <property type="match status" value="1"/>
</dbReference>
<dbReference type="EMBL" id="JBHSNA010000006">
    <property type="protein sequence ID" value="MFC5566627.1"/>
    <property type="molecule type" value="Genomic_DNA"/>
</dbReference>
<evidence type="ECO:0000256" key="5">
    <source>
        <dbReference type="ARBA" id="ARBA00022729"/>
    </source>
</evidence>
<keyword evidence="2 10" id="KW-0813">Transport</keyword>
<evidence type="ECO:0000259" key="13">
    <source>
        <dbReference type="Pfam" id="PF00593"/>
    </source>
</evidence>
<feature type="signal peptide" evidence="12">
    <location>
        <begin position="1"/>
        <end position="26"/>
    </location>
</feature>
<proteinExistence type="inferred from homology"/>
<dbReference type="Gene3D" id="2.40.170.20">
    <property type="entry name" value="TonB-dependent receptor, beta-barrel domain"/>
    <property type="match status" value="1"/>
</dbReference>
<feature type="domain" description="TonB-dependent receptor-like beta-barrel" evidence="13">
    <location>
        <begin position="222"/>
        <end position="666"/>
    </location>
</feature>
<evidence type="ECO:0000256" key="10">
    <source>
        <dbReference type="PROSITE-ProRule" id="PRU01360"/>
    </source>
</evidence>
<keyword evidence="4 10" id="KW-0812">Transmembrane</keyword>
<dbReference type="Proteomes" id="UP001596056">
    <property type="component" value="Unassembled WGS sequence"/>
</dbReference>
<feature type="domain" description="TonB-dependent receptor plug" evidence="14">
    <location>
        <begin position="57"/>
        <end position="165"/>
    </location>
</feature>
<accession>A0ABW0SCE0</accession>
<comment type="subcellular location">
    <subcellularLocation>
        <location evidence="1 10">Cell outer membrane</location>
        <topology evidence="1 10">Multi-pass membrane protein</topology>
    </subcellularLocation>
</comment>
<dbReference type="InterPro" id="IPR039426">
    <property type="entry name" value="TonB-dep_rcpt-like"/>
</dbReference>
<dbReference type="InterPro" id="IPR037066">
    <property type="entry name" value="Plug_dom_sf"/>
</dbReference>
<evidence type="ECO:0000256" key="11">
    <source>
        <dbReference type="RuleBase" id="RU003357"/>
    </source>
</evidence>
<dbReference type="RefSeq" id="WP_209840718.1">
    <property type="nucleotide sequence ID" value="NZ_JAGGJP010000008.1"/>
</dbReference>
<sequence>MTRPRPSRLRHAAALAALLAPTLARAQEVPVMDVSGEAPVFLGTIVVTASGFEQNVAEAPASISVVPGEDLVNEQVTDLSDALRGVQGVVTTGTANEDDIYIRGLPGEYTLILVDGRRQGTRESRVNGSSGYEQSFIPPAAAIERIEVVRGPMSSLYGSDAIGGVINIITKPVPDEWGGEVTASTSLPEDDAFGAEQQLGFYAGGPLLADRLGLQVWGRGLDRDGSDVEGADYEGDQGDLTGRLTWRAAPGHTLYAEAGRTTIEEEAQDALSRRKNTREHLAFGYDGTLAGWTLDLDLQRETGERTNFERASTDLAFTEDARSPRIETTILDAKATRSLAFHGLHTLTLGTQIIDSVLTDQNPGTGIEEDQEFQIAQGAIFVEDEWRIVPSFALTAGLRLNRHEEYDDTFTPRLYGVWQATPSLTVKGGVSTGFKAPDIREIAPGYLYTTGGGGCVLDPTAAQPCGVIVGDPDLEAETSTNYELGVLYGTDRLSLGATYFHNEIRDKITNARVFDAEGSFAVYPDDPRYTLFYHYNIGEARIRGLELTGDWKPTDRLALRATYTYTDSEQLNGDYEGYPLARTPEHLASLRLDYETRIDGLDLWGLAAYHGEEQNVGLRVGENGEAITNDEGVVVGRTYGAYATVDLGVSYDVSESVTLSAAIYNVLDETIEESEFGTTRAGRSLWLGTTARF</sequence>
<reference evidence="16" key="1">
    <citation type="journal article" date="2019" name="Int. J. Syst. Evol. Microbiol.">
        <title>The Global Catalogue of Microorganisms (GCM) 10K type strain sequencing project: providing services to taxonomists for standard genome sequencing and annotation.</title>
        <authorList>
            <consortium name="The Broad Institute Genomics Platform"/>
            <consortium name="The Broad Institute Genome Sequencing Center for Infectious Disease"/>
            <person name="Wu L."/>
            <person name="Ma J."/>
        </authorList>
    </citation>
    <scope>NUCLEOTIDE SEQUENCE [LARGE SCALE GENOMIC DNA]</scope>
    <source>
        <strain evidence="16">KACC 11588</strain>
    </source>
</reference>
<evidence type="ECO:0000256" key="2">
    <source>
        <dbReference type="ARBA" id="ARBA00022448"/>
    </source>
</evidence>
<evidence type="ECO:0000256" key="4">
    <source>
        <dbReference type="ARBA" id="ARBA00022692"/>
    </source>
</evidence>
<evidence type="ECO:0000256" key="1">
    <source>
        <dbReference type="ARBA" id="ARBA00004571"/>
    </source>
</evidence>
<evidence type="ECO:0000256" key="6">
    <source>
        <dbReference type="ARBA" id="ARBA00023065"/>
    </source>
</evidence>
<evidence type="ECO:0000313" key="15">
    <source>
        <dbReference type="EMBL" id="MFC5566627.1"/>
    </source>
</evidence>
<evidence type="ECO:0000256" key="12">
    <source>
        <dbReference type="SAM" id="SignalP"/>
    </source>
</evidence>
<evidence type="ECO:0000313" key="16">
    <source>
        <dbReference type="Proteomes" id="UP001596056"/>
    </source>
</evidence>
<evidence type="ECO:0000259" key="14">
    <source>
        <dbReference type="Pfam" id="PF07715"/>
    </source>
</evidence>
<dbReference type="PANTHER" id="PTHR30069:SF53">
    <property type="entry name" value="COLICIN I RECEPTOR-RELATED"/>
    <property type="match status" value="1"/>
</dbReference>
<organism evidence="15 16">
    <name type="scientific">Rubellimicrobium aerolatum</name>
    <dbReference type="NCBI Taxonomy" id="490979"/>
    <lineage>
        <taxon>Bacteria</taxon>
        <taxon>Pseudomonadati</taxon>
        <taxon>Pseudomonadota</taxon>
        <taxon>Alphaproteobacteria</taxon>
        <taxon>Rhodobacterales</taxon>
        <taxon>Roseobacteraceae</taxon>
        <taxon>Rubellimicrobium</taxon>
    </lineage>
</organism>
<keyword evidence="16" id="KW-1185">Reference proteome</keyword>
<dbReference type="CDD" id="cd01347">
    <property type="entry name" value="ligand_gated_channel"/>
    <property type="match status" value="1"/>
</dbReference>
<keyword evidence="8 10" id="KW-0472">Membrane</keyword>
<name>A0ABW0SCE0_9RHOB</name>
<comment type="caution">
    <text evidence="15">The sequence shown here is derived from an EMBL/GenBank/DDBJ whole genome shotgun (WGS) entry which is preliminary data.</text>
</comment>
<keyword evidence="6" id="KW-0406">Ion transport</keyword>
<evidence type="ECO:0000256" key="3">
    <source>
        <dbReference type="ARBA" id="ARBA00022452"/>
    </source>
</evidence>
<keyword evidence="3 10" id="KW-1134">Transmembrane beta strand</keyword>
<evidence type="ECO:0000256" key="7">
    <source>
        <dbReference type="ARBA" id="ARBA00023077"/>
    </source>
</evidence>
<dbReference type="InterPro" id="IPR012910">
    <property type="entry name" value="Plug_dom"/>
</dbReference>
<protein>
    <submittedName>
        <fullName evidence="15">TonB-dependent receptor domain-containing protein</fullName>
    </submittedName>
</protein>
<evidence type="ECO:0000256" key="9">
    <source>
        <dbReference type="ARBA" id="ARBA00023237"/>
    </source>
</evidence>
<feature type="chain" id="PRO_5047500875" evidence="12">
    <location>
        <begin position="27"/>
        <end position="693"/>
    </location>
</feature>
<dbReference type="Pfam" id="PF07715">
    <property type="entry name" value="Plug"/>
    <property type="match status" value="1"/>
</dbReference>
<dbReference type="Pfam" id="PF00593">
    <property type="entry name" value="TonB_dep_Rec_b-barrel"/>
    <property type="match status" value="1"/>
</dbReference>
<dbReference type="Gene3D" id="2.170.130.10">
    <property type="entry name" value="TonB-dependent receptor, plug domain"/>
    <property type="match status" value="1"/>
</dbReference>
<dbReference type="SUPFAM" id="SSF56935">
    <property type="entry name" value="Porins"/>
    <property type="match status" value="1"/>
</dbReference>
<evidence type="ECO:0000256" key="8">
    <source>
        <dbReference type="ARBA" id="ARBA00023136"/>
    </source>
</evidence>
<dbReference type="InterPro" id="IPR036942">
    <property type="entry name" value="Beta-barrel_TonB_sf"/>
</dbReference>
<keyword evidence="9 10" id="KW-0998">Cell outer membrane</keyword>
<keyword evidence="7 11" id="KW-0798">TonB box</keyword>
<dbReference type="PROSITE" id="PS52016">
    <property type="entry name" value="TONB_DEPENDENT_REC_3"/>
    <property type="match status" value="1"/>
</dbReference>
<dbReference type="InterPro" id="IPR000531">
    <property type="entry name" value="Beta-barrel_TonB"/>
</dbReference>